<organism evidence="7 8">
    <name type="scientific">Candidatus Nucleicultrix amoebiphila FS5</name>
    <dbReference type="NCBI Taxonomy" id="1414854"/>
    <lineage>
        <taxon>Bacteria</taxon>
        <taxon>Pseudomonadati</taxon>
        <taxon>Pseudomonadota</taxon>
        <taxon>Alphaproteobacteria</taxon>
        <taxon>Holosporales</taxon>
        <taxon>Candidatus Nucleicultricaceae</taxon>
        <taxon>Candidatus Nucleicultrix</taxon>
    </lineage>
</organism>
<proteinExistence type="predicted"/>
<dbReference type="AlphaFoldDB" id="A0A1W6N4Q4"/>
<evidence type="ECO:0000256" key="2">
    <source>
        <dbReference type="ARBA" id="ARBA00022490"/>
    </source>
</evidence>
<dbReference type="InterPro" id="IPR010963">
    <property type="entry name" value="PHA_synth_I"/>
</dbReference>
<dbReference type="GO" id="GO:0016746">
    <property type="term" value="F:acyltransferase activity"/>
    <property type="evidence" value="ECO:0007669"/>
    <property type="project" value="UniProtKB-KW"/>
</dbReference>
<gene>
    <name evidence="7" type="ORF">GQ61_05310</name>
</gene>
<keyword evidence="3" id="KW-0808">Transferase</keyword>
<dbReference type="NCBIfam" id="TIGR01838">
    <property type="entry name" value="PHA_synth_I"/>
    <property type="match status" value="1"/>
</dbReference>
<evidence type="ECO:0000256" key="4">
    <source>
        <dbReference type="ARBA" id="ARBA00023315"/>
    </source>
</evidence>
<feature type="domain" description="Poly-beta-hydroxybutyrate polymerase N-terminal" evidence="6">
    <location>
        <begin position="114"/>
        <end position="285"/>
    </location>
</feature>
<dbReference type="InterPro" id="IPR029058">
    <property type="entry name" value="AB_hydrolase_fold"/>
</dbReference>
<name>A0A1W6N4Q4_9PROT</name>
<dbReference type="Pfam" id="PF07167">
    <property type="entry name" value="PhaC_N"/>
    <property type="match status" value="1"/>
</dbReference>
<comment type="subcellular location">
    <subcellularLocation>
        <location evidence="1">Cytoplasm</location>
    </subcellularLocation>
</comment>
<evidence type="ECO:0000256" key="1">
    <source>
        <dbReference type="ARBA" id="ARBA00004496"/>
    </source>
</evidence>
<dbReference type="Proteomes" id="UP000237351">
    <property type="component" value="Chromosome"/>
</dbReference>
<evidence type="ECO:0000256" key="5">
    <source>
        <dbReference type="SAM" id="MobiDB-lite"/>
    </source>
</evidence>
<dbReference type="STRING" id="1414854.GQ61_05310"/>
<evidence type="ECO:0000313" key="8">
    <source>
        <dbReference type="Proteomes" id="UP000237351"/>
    </source>
</evidence>
<dbReference type="KEGG" id="naf:GQ61_05310"/>
<accession>A0A1W6N4Q4</accession>
<dbReference type="SUPFAM" id="SSF53474">
    <property type="entry name" value="alpha/beta-Hydrolases"/>
    <property type="match status" value="1"/>
</dbReference>
<feature type="region of interest" description="Disordered" evidence="5">
    <location>
        <begin position="582"/>
        <end position="601"/>
    </location>
</feature>
<dbReference type="EMBL" id="CP008743">
    <property type="protein sequence ID" value="ARN84802.1"/>
    <property type="molecule type" value="Genomic_DNA"/>
</dbReference>
<dbReference type="OrthoDB" id="7208816at2"/>
<dbReference type="GO" id="GO:0005737">
    <property type="term" value="C:cytoplasm"/>
    <property type="evidence" value="ECO:0007669"/>
    <property type="project" value="UniProtKB-SubCell"/>
</dbReference>
<keyword evidence="8" id="KW-1185">Reference proteome</keyword>
<dbReference type="PANTHER" id="PTHR36837:SF5">
    <property type="entry name" value="POLY-3-HYDROXYBUTYRATE SYNTHASE"/>
    <property type="match status" value="1"/>
</dbReference>
<evidence type="ECO:0000313" key="7">
    <source>
        <dbReference type="EMBL" id="ARN84802.1"/>
    </source>
</evidence>
<keyword evidence="2" id="KW-0963">Cytoplasm</keyword>
<evidence type="ECO:0000256" key="3">
    <source>
        <dbReference type="ARBA" id="ARBA00022679"/>
    </source>
</evidence>
<dbReference type="InterPro" id="IPR051321">
    <property type="entry name" value="PHA/PHB_synthase"/>
</dbReference>
<dbReference type="RefSeq" id="WP_085784296.1">
    <property type="nucleotide sequence ID" value="NZ_CP008743.1"/>
</dbReference>
<dbReference type="GO" id="GO:0042619">
    <property type="term" value="P:poly-hydroxybutyrate biosynthetic process"/>
    <property type="evidence" value="ECO:0007669"/>
    <property type="project" value="InterPro"/>
</dbReference>
<evidence type="ECO:0000259" key="6">
    <source>
        <dbReference type="Pfam" id="PF07167"/>
    </source>
</evidence>
<dbReference type="PANTHER" id="PTHR36837">
    <property type="entry name" value="POLY(3-HYDROXYALKANOATE) POLYMERASE SUBUNIT PHAC"/>
    <property type="match status" value="1"/>
</dbReference>
<dbReference type="InterPro" id="IPR010941">
    <property type="entry name" value="PhaC_N"/>
</dbReference>
<reference evidence="7 8" key="1">
    <citation type="submission" date="2014-06" db="EMBL/GenBank/DDBJ databases">
        <title>The genome of the endonuclear symbiont Nucleicultrix amoebiphila.</title>
        <authorList>
            <person name="Schulz F."/>
            <person name="Horn M."/>
        </authorList>
    </citation>
    <scope>NUCLEOTIDE SEQUENCE [LARGE SCALE GENOMIC DNA]</scope>
    <source>
        <strain evidence="7 8">FS5</strain>
    </source>
</reference>
<keyword evidence="4" id="KW-0012">Acyltransferase</keyword>
<sequence length="601" mass="68686">MGTTTKEKPTLPNLPSDPYEMSSLFMNYGTKLQNILQHAAEKKQKGAGYFTIFNPWVTAESFMDAFQKIASNPKSFMDASSAFWKDYMALWQETSKSLLKKEETKPIIEPELSDRRFKDDSWRENPYYNHLMQSYLLWSRWMKDVSTDIEGVDEKTAHKVQFYSRQISDALSPSNYIGTNPLALKKAYETSGKSVLQGMNNFLRDLEAGQGQLNIKMVDRDAFQLGKNIAITPGKVVYQNDLIQLIQYEPTTKNVFRLPLLLIPPCINRFYIFDLRLSNSFVRWALDKGFTVFMVSWVNPDERLSHKSYEDYVFEGVKNAIDVMCAITGEEKVNALGYCIGGNFLATLSGYLGGEKKNPLATTSYLATLFDFENAGDLMVFIDEKQLEDIERRTKKQGYLDGDTLARTFNILRANDLIWSYVVNNYLLGEEPLAFDLLYWNSDSTNLPATMYTYYLKNMFLKNLLRKPGALTIGGKGLDLSKAAVPTFILNTRDDHIAPWWCGYAGTQVFKGPLKFVLGGSGHVAGIFNHPSSSKYGYWVNDKLSKTPNEWLKSAKQFEGSWWNEWFKWIQDYNKDMVPARKPGSKKYPPLEEAPGSFSKL</sequence>
<protein>
    <submittedName>
        <fullName evidence="7">Poly(3-hydroxyalkanoate) synthetase</fullName>
    </submittedName>
</protein>